<keyword evidence="3" id="KW-1185">Reference proteome</keyword>
<dbReference type="OrthoDB" id="3250555at2759"/>
<dbReference type="Proteomes" id="UP000636479">
    <property type="component" value="Unassembled WGS sequence"/>
</dbReference>
<comment type="caution">
    <text evidence="2">The sequence shown here is derived from an EMBL/GenBank/DDBJ whole genome shotgun (WGS) entry which is preliminary data.</text>
</comment>
<feature type="region of interest" description="Disordered" evidence="1">
    <location>
        <begin position="86"/>
        <end position="174"/>
    </location>
</feature>
<feature type="compositionally biased region" description="Polar residues" evidence="1">
    <location>
        <begin position="206"/>
        <end position="220"/>
    </location>
</feature>
<evidence type="ECO:0000313" key="3">
    <source>
        <dbReference type="Proteomes" id="UP000636479"/>
    </source>
</evidence>
<feature type="compositionally biased region" description="Low complexity" evidence="1">
    <location>
        <begin position="118"/>
        <end position="127"/>
    </location>
</feature>
<dbReference type="RefSeq" id="XP_037215954.1">
    <property type="nucleotide sequence ID" value="XM_037366560.1"/>
</dbReference>
<dbReference type="EMBL" id="JACAZF010000009">
    <property type="protein sequence ID" value="KAF7294591.1"/>
    <property type="molecule type" value="Genomic_DNA"/>
</dbReference>
<organism evidence="2 3">
    <name type="scientific">Mycena indigotica</name>
    <dbReference type="NCBI Taxonomy" id="2126181"/>
    <lineage>
        <taxon>Eukaryota</taxon>
        <taxon>Fungi</taxon>
        <taxon>Dikarya</taxon>
        <taxon>Basidiomycota</taxon>
        <taxon>Agaricomycotina</taxon>
        <taxon>Agaricomycetes</taxon>
        <taxon>Agaricomycetidae</taxon>
        <taxon>Agaricales</taxon>
        <taxon>Marasmiineae</taxon>
        <taxon>Mycenaceae</taxon>
        <taxon>Mycena</taxon>
    </lineage>
</organism>
<reference evidence="2" key="1">
    <citation type="submission" date="2020-05" db="EMBL/GenBank/DDBJ databases">
        <title>Mycena genomes resolve the evolution of fungal bioluminescence.</title>
        <authorList>
            <person name="Tsai I.J."/>
        </authorList>
    </citation>
    <scope>NUCLEOTIDE SEQUENCE</scope>
    <source>
        <strain evidence="2">171206Taipei</strain>
    </source>
</reference>
<feature type="compositionally biased region" description="Low complexity" evidence="1">
    <location>
        <begin position="312"/>
        <end position="328"/>
    </location>
</feature>
<proteinExistence type="predicted"/>
<dbReference type="AlphaFoldDB" id="A0A8H6S7Z5"/>
<feature type="region of interest" description="Disordered" evidence="1">
    <location>
        <begin position="206"/>
        <end position="260"/>
    </location>
</feature>
<accession>A0A8H6S7Z5</accession>
<feature type="region of interest" description="Disordered" evidence="1">
    <location>
        <begin position="41"/>
        <end position="67"/>
    </location>
</feature>
<feature type="compositionally biased region" description="Acidic residues" evidence="1">
    <location>
        <begin position="131"/>
        <end position="140"/>
    </location>
</feature>
<name>A0A8H6S7Z5_9AGAR</name>
<gene>
    <name evidence="2" type="ORF">MIND_00995600</name>
</gene>
<feature type="compositionally biased region" description="Polar residues" evidence="1">
    <location>
        <begin position="154"/>
        <end position="164"/>
    </location>
</feature>
<feature type="region of interest" description="Disordered" evidence="1">
    <location>
        <begin position="305"/>
        <end position="330"/>
    </location>
</feature>
<dbReference type="GeneID" id="59349076"/>
<protein>
    <submittedName>
        <fullName evidence="2">Uncharacterized protein</fullName>
    </submittedName>
</protein>
<evidence type="ECO:0000256" key="1">
    <source>
        <dbReference type="SAM" id="MobiDB-lite"/>
    </source>
</evidence>
<sequence>MTALPSTPVIRRRPAPLLSSRSYTRYNTDFRVSHAIVRSDAKGPLNNLNPFSHSEYRPTKQQPPLHLLSTTTPTFHIIKGLDSHAYADASQEKNPKPPALEEHEEKENQGYLSRRTDSCSPSTPSSSLGVIEEDELEDDTSPPPASSDPLFPDISSSSPYTSDLHSPVDKPQDRLRKEQIPNYHQFASELNARLLTLDRQQQHPLSESQLLKNNTYSSTPDYPCEGSPHHNSFGPISQRSNPKETYASFSPQPSSTAGYEADSEVSFTSSWYYISSSHDTPTQTSMHSSTKRFFSSLAHHSNDLNCAKKPKLTPSRSSSRPTGSTKTTYLPTVPASIRKSLSLRSETTNSDSEVGFISSNDEFVECLQAAELVPTQLNSATSTPSANKPKLEPFHVPIIAPPIEHIARLPITQEVAAKTRINNFILREERCRISDGMEEVQPSTITNLDKTNWEGKLGIGAARRQVVKWFLEVMPSRSMYSNSGASSRSNSFASQASDNDIPGLVDQLQISPETRFCGAYLYLRYFHLLTGNREEIRRIESWKAAAVLEDCDEDDDLEGEGWRLVVWDTAVACLAISVKLHRDFLEPLCPVMSWEFEELAPHDILFEDLEARILLLCIYLLTVCQTAQRDILAGLQYRLGHSPQLLLDDLWLALPSLRELLHFQGGWNFVQKETWSRLYKAVLEPDVLKFSLSELTAAALIISLIYAVSVRIDFQQPLRGPMRGMRDQDKITTKAEREAAGVVQDIQALTGKFTRS</sequence>
<evidence type="ECO:0000313" key="2">
    <source>
        <dbReference type="EMBL" id="KAF7294591.1"/>
    </source>
</evidence>
<feature type="compositionally biased region" description="Polar residues" evidence="1">
    <location>
        <begin position="247"/>
        <end position="257"/>
    </location>
</feature>
<feature type="compositionally biased region" description="Basic and acidic residues" evidence="1">
    <location>
        <begin position="90"/>
        <end position="108"/>
    </location>
</feature>